<comment type="caution">
    <text evidence="1">The sequence shown here is derived from an EMBL/GenBank/DDBJ whole genome shotgun (WGS) entry which is preliminary data.</text>
</comment>
<dbReference type="PANTHER" id="PTHR20905:SF28">
    <property type="entry name" value="GH28833P-RELATED"/>
    <property type="match status" value="1"/>
</dbReference>
<dbReference type="Gene3D" id="3.40.630.30">
    <property type="match status" value="1"/>
</dbReference>
<reference evidence="1 2" key="1">
    <citation type="submission" date="2020-04" db="EMBL/GenBank/DDBJ databases">
        <authorList>
            <person name="Alioto T."/>
            <person name="Alioto T."/>
            <person name="Gomez Garrido J."/>
        </authorList>
    </citation>
    <scope>NUCLEOTIDE SEQUENCE [LARGE SCALE GENOMIC DNA]</scope>
</reference>
<accession>A0A8S1E337</accession>
<evidence type="ECO:0000313" key="1">
    <source>
        <dbReference type="EMBL" id="CAB3388938.1"/>
    </source>
</evidence>
<protein>
    <recommendedName>
        <fullName evidence="3">N-acetyltransferase domain-containing protein</fullName>
    </recommendedName>
</protein>
<dbReference type="EMBL" id="CADEPI010001018">
    <property type="protein sequence ID" value="CAB3388938.1"/>
    <property type="molecule type" value="Genomic_DNA"/>
</dbReference>
<dbReference type="CDD" id="cd04301">
    <property type="entry name" value="NAT_SF"/>
    <property type="match status" value="1"/>
</dbReference>
<dbReference type="GO" id="GO:0008080">
    <property type="term" value="F:N-acetyltransferase activity"/>
    <property type="evidence" value="ECO:0007669"/>
    <property type="project" value="TreeGrafter"/>
</dbReference>
<gene>
    <name evidence="1" type="ORF">CLODIP_2_CD00005</name>
</gene>
<proteinExistence type="predicted"/>
<name>A0A8S1E337_9INSE</name>
<evidence type="ECO:0008006" key="3">
    <source>
        <dbReference type="Google" id="ProtNLM"/>
    </source>
</evidence>
<dbReference type="AlphaFoldDB" id="A0A8S1E337"/>
<dbReference type="PANTHER" id="PTHR20905">
    <property type="entry name" value="N-ACETYLTRANSFERASE-RELATED"/>
    <property type="match status" value="1"/>
</dbReference>
<dbReference type="Proteomes" id="UP000494165">
    <property type="component" value="Unassembled WGS sequence"/>
</dbReference>
<evidence type="ECO:0000313" key="2">
    <source>
        <dbReference type="Proteomes" id="UP000494165"/>
    </source>
</evidence>
<organism evidence="1 2">
    <name type="scientific">Cloeon dipterum</name>
    <dbReference type="NCBI Taxonomy" id="197152"/>
    <lineage>
        <taxon>Eukaryota</taxon>
        <taxon>Metazoa</taxon>
        <taxon>Ecdysozoa</taxon>
        <taxon>Arthropoda</taxon>
        <taxon>Hexapoda</taxon>
        <taxon>Insecta</taxon>
        <taxon>Pterygota</taxon>
        <taxon>Palaeoptera</taxon>
        <taxon>Ephemeroptera</taxon>
        <taxon>Pisciforma</taxon>
        <taxon>Baetidae</taxon>
        <taxon>Cloeon</taxon>
    </lineage>
</organism>
<keyword evidence="2" id="KW-1185">Reference proteome</keyword>
<dbReference type="InterPro" id="IPR016181">
    <property type="entry name" value="Acyl_CoA_acyltransferase"/>
</dbReference>
<dbReference type="OrthoDB" id="8191594at2759"/>
<dbReference type="SUPFAM" id="SSF55729">
    <property type="entry name" value="Acyl-CoA N-acyltransferases (Nat)"/>
    <property type="match status" value="1"/>
</dbReference>
<sequence length="211" mass="23668">MSEDRVWLTNQKGVQIFKLTQNHLKDALALMRDSYYTDEPVSKGLRLQECPGAIDDLEQLTIETFKDGSSLVALYEGKVVGASFNKVQTRSKPGEETYFEHFRDFKCKTDTAKENMNVMIQIDAKIDTFAHYQVDVLLELMFLGVSRQFRGLGVGRLLTEATCLLAKSQQIPLVTAIFSSNFSQAIGKSLQWSELCTIPLKEGEEGKGAKT</sequence>